<dbReference type="GO" id="GO:0015990">
    <property type="term" value="P:electron transport coupled proton transport"/>
    <property type="evidence" value="ECO:0007669"/>
    <property type="project" value="TreeGrafter"/>
</dbReference>
<feature type="transmembrane region" description="Helical" evidence="6">
    <location>
        <begin position="339"/>
        <end position="365"/>
    </location>
</feature>
<feature type="transmembrane region" description="Helical" evidence="6">
    <location>
        <begin position="30"/>
        <end position="48"/>
    </location>
</feature>
<evidence type="ECO:0000256" key="4">
    <source>
        <dbReference type="ARBA" id="ARBA00022989"/>
    </source>
</evidence>
<proteinExistence type="inferred from homology"/>
<dbReference type="GO" id="GO:0008137">
    <property type="term" value="F:NADH dehydrogenase (ubiquinone) activity"/>
    <property type="evidence" value="ECO:0007669"/>
    <property type="project" value="InterPro"/>
</dbReference>
<gene>
    <name evidence="8" type="ordered locus">Mzhil_1591</name>
</gene>
<dbReference type="GO" id="GO:0042773">
    <property type="term" value="P:ATP synthesis coupled electron transport"/>
    <property type="evidence" value="ECO:0007669"/>
    <property type="project" value="InterPro"/>
</dbReference>
<dbReference type="InterPro" id="IPR003918">
    <property type="entry name" value="NADH_UbQ_OxRdtase"/>
</dbReference>
<feature type="transmembrane region" description="Helical" evidence="6">
    <location>
        <begin position="80"/>
        <end position="100"/>
    </location>
</feature>
<dbReference type="HOGENOM" id="CLU_007100_4_2_2"/>
<evidence type="ECO:0000256" key="2">
    <source>
        <dbReference type="ARBA" id="ARBA00009025"/>
    </source>
</evidence>
<feature type="transmembrane region" description="Helical" evidence="6">
    <location>
        <begin position="107"/>
        <end position="124"/>
    </location>
</feature>
<dbReference type="InterPro" id="IPR001750">
    <property type="entry name" value="ND/Mrp_TM"/>
</dbReference>
<dbReference type="AlphaFoldDB" id="F7XPK3"/>
<keyword evidence="5 6" id="KW-0472">Membrane</keyword>
<dbReference type="GO" id="GO:0003954">
    <property type="term" value="F:NADH dehydrogenase activity"/>
    <property type="evidence" value="ECO:0007669"/>
    <property type="project" value="TreeGrafter"/>
</dbReference>
<keyword evidence="3 6" id="KW-0812">Transmembrane</keyword>
<sequence precursor="true">MLPIISLMILIALVGAIVTLFTRTKEQARMIALATSLVALIGALYMFFRFDSESPMLQFVDSFNWIPSLGVTYTVGVDGISMPLVLLTAIVIPLVVLYSWNESKNPGKFYAMILATYAGVIGVFTSMDFFLFYVFWELSIIPMFFMINMWGGPDKAYASMKFLLYTHVASLVMLLGIFAMYFGTLFQTGIATFDIPTLLAQYQLFESDLARTMIFIALLIGFIVKMPAVPFHSWLPHAYVQAPTAGTILMAAIMSKMGAYALFRFILPMLPFTGSTDLMVSILAALGVLSIIYGAFLALAQDDLKRMVAFSSVSHMGFVTLGAMAFVPLSVSGAMFQMFSHGLITCLMFMSIGAIQVMAGTRLISELGGLAQKMPKLAFLMVAGFMAYLGLPGFSGFIAEFTVLNFSYISLPSYVIAAIFAIVITAAYHLWALQRAMFGVFNEKLGDIHDISNLQTFSMAVFVLLALYFGLNPSPVMDMIITNAEHIVGLMAVAGV</sequence>
<accession>F7XPK3</accession>
<feature type="transmembrane region" description="Helical" evidence="6">
    <location>
        <begin position="130"/>
        <end position="150"/>
    </location>
</feature>
<feature type="transmembrane region" description="Helical" evidence="6">
    <location>
        <begin position="6"/>
        <end position="23"/>
    </location>
</feature>
<dbReference type="PANTHER" id="PTHR43507">
    <property type="entry name" value="NADH-UBIQUINONE OXIDOREDUCTASE CHAIN 4"/>
    <property type="match status" value="1"/>
</dbReference>
<dbReference type="KEGG" id="mzh:Mzhil_1591"/>
<dbReference type="GeneID" id="10823230"/>
<comment type="similarity">
    <text evidence="2">Belongs to the complex I subunit 4 family.</text>
</comment>
<feature type="domain" description="NADH:quinone oxidoreductase/Mrp antiporter transmembrane" evidence="7">
    <location>
        <begin position="126"/>
        <end position="425"/>
    </location>
</feature>
<feature type="transmembrane region" description="Helical" evidence="6">
    <location>
        <begin position="247"/>
        <end position="266"/>
    </location>
</feature>
<evidence type="ECO:0000256" key="6">
    <source>
        <dbReference type="SAM" id="Phobius"/>
    </source>
</evidence>
<organism evidence="8 9">
    <name type="scientific">Methanosalsum zhilinae (strain DSM 4017 / NBRC 107636 / OCM 62 / WeN5)</name>
    <name type="common">Methanohalophilus zhilinae</name>
    <dbReference type="NCBI Taxonomy" id="679901"/>
    <lineage>
        <taxon>Archaea</taxon>
        <taxon>Methanobacteriati</taxon>
        <taxon>Methanobacteriota</taxon>
        <taxon>Stenosarchaea group</taxon>
        <taxon>Methanomicrobia</taxon>
        <taxon>Methanosarcinales</taxon>
        <taxon>Methanosarcinaceae</taxon>
        <taxon>Methanosalsum</taxon>
    </lineage>
</organism>
<evidence type="ECO:0000256" key="1">
    <source>
        <dbReference type="ARBA" id="ARBA00004141"/>
    </source>
</evidence>
<keyword evidence="9" id="KW-1185">Reference proteome</keyword>
<dbReference type="GO" id="GO:0048039">
    <property type="term" value="F:ubiquinone binding"/>
    <property type="evidence" value="ECO:0007669"/>
    <property type="project" value="TreeGrafter"/>
</dbReference>
<comment type="subcellular location">
    <subcellularLocation>
        <location evidence="1">Membrane</location>
        <topology evidence="1">Multi-pass membrane protein</topology>
    </subcellularLocation>
</comment>
<dbReference type="PRINTS" id="PR01437">
    <property type="entry name" value="NUOXDRDTASE4"/>
</dbReference>
<dbReference type="PANTHER" id="PTHR43507:SF1">
    <property type="entry name" value="NADH-UBIQUINONE OXIDOREDUCTASE CHAIN 4"/>
    <property type="match status" value="1"/>
</dbReference>
<dbReference type="InterPro" id="IPR010227">
    <property type="entry name" value="NADH_Q_OxRdtase_chainM/4"/>
</dbReference>
<evidence type="ECO:0000313" key="8">
    <source>
        <dbReference type="EMBL" id="AEH61429.1"/>
    </source>
</evidence>
<feature type="transmembrane region" description="Helical" evidence="6">
    <location>
        <begin position="307"/>
        <end position="327"/>
    </location>
</feature>
<keyword evidence="4 6" id="KW-1133">Transmembrane helix</keyword>
<evidence type="ECO:0000259" key="7">
    <source>
        <dbReference type="Pfam" id="PF00361"/>
    </source>
</evidence>
<dbReference type="Pfam" id="PF00361">
    <property type="entry name" value="Proton_antipo_M"/>
    <property type="match status" value="1"/>
</dbReference>
<feature type="transmembrane region" description="Helical" evidence="6">
    <location>
        <begin position="162"/>
        <end position="182"/>
    </location>
</feature>
<dbReference type="OrthoDB" id="19089at2157"/>
<dbReference type="NCBIfam" id="TIGR01972">
    <property type="entry name" value="NDH_I_M"/>
    <property type="match status" value="1"/>
</dbReference>
<dbReference type="GO" id="GO:0016020">
    <property type="term" value="C:membrane"/>
    <property type="evidence" value="ECO:0007669"/>
    <property type="project" value="UniProtKB-SubCell"/>
</dbReference>
<feature type="transmembrane region" description="Helical" evidence="6">
    <location>
        <begin position="377"/>
        <end position="399"/>
    </location>
</feature>
<name>F7XPK3_METZD</name>
<dbReference type="Proteomes" id="UP000006622">
    <property type="component" value="Chromosome"/>
</dbReference>
<feature type="transmembrane region" description="Helical" evidence="6">
    <location>
        <begin position="278"/>
        <end position="300"/>
    </location>
</feature>
<evidence type="ECO:0000256" key="5">
    <source>
        <dbReference type="ARBA" id="ARBA00023136"/>
    </source>
</evidence>
<dbReference type="EMBL" id="CP002101">
    <property type="protein sequence ID" value="AEH61429.1"/>
    <property type="molecule type" value="Genomic_DNA"/>
</dbReference>
<feature type="transmembrane region" description="Helical" evidence="6">
    <location>
        <begin position="411"/>
        <end position="433"/>
    </location>
</feature>
<protein>
    <submittedName>
        <fullName evidence="8">Proton-translocating NADH-quinone oxidoreductase, chain M</fullName>
    </submittedName>
</protein>
<dbReference type="RefSeq" id="WP_013898865.1">
    <property type="nucleotide sequence ID" value="NC_015676.1"/>
</dbReference>
<feature type="transmembrane region" description="Helical" evidence="6">
    <location>
        <begin position="213"/>
        <end position="235"/>
    </location>
</feature>
<dbReference type="STRING" id="679901.Mzhil_1591"/>
<evidence type="ECO:0000256" key="3">
    <source>
        <dbReference type="ARBA" id="ARBA00022692"/>
    </source>
</evidence>
<feature type="transmembrane region" description="Helical" evidence="6">
    <location>
        <begin position="454"/>
        <end position="471"/>
    </location>
</feature>
<reference evidence="8" key="1">
    <citation type="submission" date="2010-07" db="EMBL/GenBank/DDBJ databases">
        <title>The complete genome of Methanosalsum zhilinae DSM 4017.</title>
        <authorList>
            <consortium name="US DOE Joint Genome Institute (JGI-PGF)"/>
            <person name="Lucas S."/>
            <person name="Copeland A."/>
            <person name="Lapidus A."/>
            <person name="Glavina del Rio T."/>
            <person name="Dalin E."/>
            <person name="Tice H."/>
            <person name="Bruce D."/>
            <person name="Goodwin L."/>
            <person name="Pitluck S."/>
            <person name="Kyrpides N."/>
            <person name="Mavromatis K."/>
            <person name="Ovchinnikova G."/>
            <person name="Daligault H."/>
            <person name="Detter J.C."/>
            <person name="Han C."/>
            <person name="Tapia R."/>
            <person name="Larimer F."/>
            <person name="Land M."/>
            <person name="Hauser L."/>
            <person name="Markowitz V."/>
            <person name="Cheng J.-F."/>
            <person name="Hugenholtz P."/>
            <person name="Woyke T."/>
            <person name="Wu D."/>
            <person name="Spring S."/>
            <person name="Schueler E."/>
            <person name="Brambilla E."/>
            <person name="Klenk H.-P."/>
            <person name="Eisen J.A."/>
        </authorList>
    </citation>
    <scope>NUCLEOTIDE SEQUENCE</scope>
    <source>
        <strain evidence="8">DSM 4017</strain>
    </source>
</reference>
<evidence type="ECO:0000313" key="9">
    <source>
        <dbReference type="Proteomes" id="UP000006622"/>
    </source>
</evidence>